<organism evidence="1 2">
    <name type="scientific">Zasmidium cellare</name>
    <name type="common">Wine cellar mold</name>
    <name type="synonym">Racodium cellare</name>
    <dbReference type="NCBI Taxonomy" id="395010"/>
    <lineage>
        <taxon>Eukaryota</taxon>
        <taxon>Fungi</taxon>
        <taxon>Dikarya</taxon>
        <taxon>Ascomycota</taxon>
        <taxon>Pezizomycotina</taxon>
        <taxon>Dothideomycetes</taxon>
        <taxon>Dothideomycetidae</taxon>
        <taxon>Mycosphaerellales</taxon>
        <taxon>Mycosphaerellaceae</taxon>
        <taxon>Zasmidium</taxon>
    </lineage>
</organism>
<dbReference type="Proteomes" id="UP001305779">
    <property type="component" value="Unassembled WGS sequence"/>
</dbReference>
<keyword evidence="2" id="KW-1185">Reference proteome</keyword>
<evidence type="ECO:0000313" key="2">
    <source>
        <dbReference type="Proteomes" id="UP001305779"/>
    </source>
</evidence>
<name>A0ABR0E7B6_ZASCE</name>
<reference evidence="1 2" key="1">
    <citation type="journal article" date="2023" name="G3 (Bethesda)">
        <title>A chromosome-level genome assembly of Zasmidium syzygii isolated from banana leaves.</title>
        <authorList>
            <person name="van Westerhoven A.C."/>
            <person name="Mehrabi R."/>
            <person name="Talebi R."/>
            <person name="Steentjes M.B.F."/>
            <person name="Corcolon B."/>
            <person name="Chong P.A."/>
            <person name="Kema G.H.J."/>
            <person name="Seidl M.F."/>
        </authorList>
    </citation>
    <scope>NUCLEOTIDE SEQUENCE [LARGE SCALE GENOMIC DNA]</scope>
    <source>
        <strain evidence="1 2">P124</strain>
    </source>
</reference>
<sequence>MAPELTMESQTDECDDTLILKKAPDEVEAKPFRLLDLPPELWIKIGQMTIDALAPIENKDIITWSRSWHTGKKPNQKPTLALTCHQLHAELMPYFYNTKMKLTWELNSYFEVHLGKWLNCIGAENRKHVKGMRALVWRSKGDSVKKKQRELGEFWKLKVDMTPTWSRCEEKTGRWTAILKVTMVE</sequence>
<dbReference type="EMBL" id="JAXOVC010000009">
    <property type="protein sequence ID" value="KAK4497317.1"/>
    <property type="molecule type" value="Genomic_DNA"/>
</dbReference>
<protein>
    <submittedName>
        <fullName evidence="1">Uncharacterized protein</fullName>
    </submittedName>
</protein>
<proteinExistence type="predicted"/>
<comment type="caution">
    <text evidence="1">The sequence shown here is derived from an EMBL/GenBank/DDBJ whole genome shotgun (WGS) entry which is preliminary data.</text>
</comment>
<gene>
    <name evidence="1" type="ORF">PRZ48_011767</name>
</gene>
<accession>A0ABR0E7B6</accession>
<evidence type="ECO:0000313" key="1">
    <source>
        <dbReference type="EMBL" id="KAK4497317.1"/>
    </source>
</evidence>